<evidence type="ECO:0000259" key="2">
    <source>
        <dbReference type="PROSITE" id="PS50994"/>
    </source>
</evidence>
<name>A0A0W0FYW7_MONRR</name>
<dbReference type="GO" id="GO:0015074">
    <property type="term" value="P:DNA integration"/>
    <property type="evidence" value="ECO:0007669"/>
    <property type="project" value="InterPro"/>
</dbReference>
<proteinExistence type="predicted"/>
<dbReference type="PROSITE" id="PS50994">
    <property type="entry name" value="INTEGRASE"/>
    <property type="match status" value="1"/>
</dbReference>
<dbReference type="SUPFAM" id="SSF53098">
    <property type="entry name" value="Ribonuclease H-like"/>
    <property type="match status" value="1"/>
</dbReference>
<dbReference type="PANTHER" id="PTHR37984">
    <property type="entry name" value="PROTEIN CBG26694"/>
    <property type="match status" value="1"/>
</dbReference>
<dbReference type="InterPro" id="IPR001584">
    <property type="entry name" value="Integrase_cat-core"/>
</dbReference>
<dbReference type="AlphaFoldDB" id="A0A0W0FYW7"/>
<dbReference type="InterPro" id="IPR012337">
    <property type="entry name" value="RNaseH-like_sf"/>
</dbReference>
<dbReference type="EMBL" id="LATX01001446">
    <property type="protein sequence ID" value="KTB41527.1"/>
    <property type="molecule type" value="Genomic_DNA"/>
</dbReference>
<feature type="domain" description="Integrase catalytic" evidence="2">
    <location>
        <begin position="61"/>
        <end position="218"/>
    </location>
</feature>
<gene>
    <name evidence="3" type="ORF">WG66_5897</name>
</gene>
<dbReference type="GO" id="GO:0005634">
    <property type="term" value="C:nucleus"/>
    <property type="evidence" value="ECO:0007669"/>
    <property type="project" value="UniProtKB-ARBA"/>
</dbReference>
<sequence length="218" mass="24725">MQIAVARVKGGELENRICEGVEKEVEVLQAVEELKKKGPQRLINGLLEWEEEDGLVYYKGKLYIPGDKGLRTDVLKQCYDAPTVGHLGEHRTLEQVHVLLMVTTLDAKGVADIHYQEIFCLHSIPHGFVSDRGPQFAAQVMHALYKHLGIQAGFTTAYHPSANGQTEQANQKIEQFLYLFISKHQDDWADWLPTAEFILNSRVHTAYDKSPFEVVYGY</sequence>
<organism evidence="3 4">
    <name type="scientific">Moniliophthora roreri</name>
    <name type="common">Frosty pod rot fungus</name>
    <name type="synonym">Monilia roreri</name>
    <dbReference type="NCBI Taxonomy" id="221103"/>
    <lineage>
        <taxon>Eukaryota</taxon>
        <taxon>Fungi</taxon>
        <taxon>Dikarya</taxon>
        <taxon>Basidiomycota</taxon>
        <taxon>Agaricomycotina</taxon>
        <taxon>Agaricomycetes</taxon>
        <taxon>Agaricomycetidae</taxon>
        <taxon>Agaricales</taxon>
        <taxon>Marasmiineae</taxon>
        <taxon>Marasmiaceae</taxon>
        <taxon>Moniliophthora</taxon>
    </lineage>
</organism>
<dbReference type="InterPro" id="IPR050951">
    <property type="entry name" value="Retrovirus_Pol_polyprotein"/>
</dbReference>
<dbReference type="Gene3D" id="3.30.420.10">
    <property type="entry name" value="Ribonuclease H-like superfamily/Ribonuclease H"/>
    <property type="match status" value="1"/>
</dbReference>
<evidence type="ECO:0000313" key="4">
    <source>
        <dbReference type="Proteomes" id="UP000054988"/>
    </source>
</evidence>
<keyword evidence="1" id="KW-0694">RNA-binding</keyword>
<comment type="caution">
    <text evidence="3">The sequence shown here is derived from an EMBL/GenBank/DDBJ whole genome shotgun (WGS) entry which is preliminary data.</text>
</comment>
<protein>
    <submittedName>
        <fullName evidence="3">Putative DNA/RNA polymerase</fullName>
    </submittedName>
</protein>
<accession>A0A0W0FYW7</accession>
<reference evidence="3 4" key="1">
    <citation type="submission" date="2015-12" db="EMBL/GenBank/DDBJ databases">
        <title>Draft genome sequence of Moniliophthora roreri, the causal agent of frosty pod rot of cacao.</title>
        <authorList>
            <person name="Aime M.C."/>
            <person name="Diaz-Valderrama J.R."/>
            <person name="Kijpornyongpan T."/>
            <person name="Phillips-Mora W."/>
        </authorList>
    </citation>
    <scope>NUCLEOTIDE SEQUENCE [LARGE SCALE GENOMIC DNA]</scope>
    <source>
        <strain evidence="3 4">MCA 2952</strain>
    </source>
</reference>
<evidence type="ECO:0000256" key="1">
    <source>
        <dbReference type="ARBA" id="ARBA00022884"/>
    </source>
</evidence>
<dbReference type="GO" id="GO:0003723">
    <property type="term" value="F:RNA binding"/>
    <property type="evidence" value="ECO:0007669"/>
    <property type="project" value="UniProtKB-KW"/>
</dbReference>
<dbReference type="Proteomes" id="UP000054988">
    <property type="component" value="Unassembled WGS sequence"/>
</dbReference>
<dbReference type="PANTHER" id="PTHR37984:SF15">
    <property type="entry name" value="INTEGRASE CATALYTIC DOMAIN-CONTAINING PROTEIN"/>
    <property type="match status" value="1"/>
</dbReference>
<evidence type="ECO:0000313" key="3">
    <source>
        <dbReference type="EMBL" id="KTB41527.1"/>
    </source>
</evidence>
<dbReference type="InterPro" id="IPR036397">
    <property type="entry name" value="RNaseH_sf"/>
</dbReference>